<protein>
    <submittedName>
        <fullName evidence="9">Outer membrane protein transport protein</fullName>
    </submittedName>
</protein>
<proteinExistence type="inferred from homology"/>
<dbReference type="Proteomes" id="UP000639274">
    <property type="component" value="Chromosome"/>
</dbReference>
<feature type="signal peptide" evidence="8">
    <location>
        <begin position="1"/>
        <end position="25"/>
    </location>
</feature>
<comment type="similarity">
    <text evidence="2">Belongs to the OmpP1/FadL family.</text>
</comment>
<dbReference type="SUPFAM" id="SSF56935">
    <property type="entry name" value="Porins"/>
    <property type="match status" value="1"/>
</dbReference>
<dbReference type="KEGG" id="lsf:I8J32_003580"/>
<dbReference type="EMBL" id="CP071518">
    <property type="protein sequence ID" value="QSX79005.1"/>
    <property type="molecule type" value="Genomic_DNA"/>
</dbReference>
<comment type="subcellular location">
    <subcellularLocation>
        <location evidence="1">Cell outer membrane</location>
        <topology evidence="1">Multi-pass membrane protein</topology>
    </subcellularLocation>
</comment>
<organism evidence="9 10">
    <name type="scientific">Agrilutibacter solisilvae</name>
    <dbReference type="NCBI Taxonomy" id="2763317"/>
    <lineage>
        <taxon>Bacteria</taxon>
        <taxon>Pseudomonadati</taxon>
        <taxon>Pseudomonadota</taxon>
        <taxon>Gammaproteobacteria</taxon>
        <taxon>Lysobacterales</taxon>
        <taxon>Lysobacteraceae</taxon>
        <taxon>Agrilutibacter</taxon>
    </lineage>
</organism>
<name>A0A974Y247_9GAMM</name>
<reference evidence="9 10" key="1">
    <citation type="submission" date="2021-03" db="EMBL/GenBank/DDBJ databases">
        <title>Lysobacter sp. nov. isolated from soil of gangwondo yeongwol, south Korea.</title>
        <authorList>
            <person name="Kim K.R."/>
            <person name="Kim K.H."/>
            <person name="Jeon C.O."/>
        </authorList>
    </citation>
    <scope>NUCLEOTIDE SEQUENCE [LARGE SCALE GENOMIC DNA]</scope>
    <source>
        <strain evidence="9 10">R19</strain>
    </source>
</reference>
<keyword evidence="3" id="KW-1134">Transmembrane beta strand</keyword>
<evidence type="ECO:0000256" key="4">
    <source>
        <dbReference type="ARBA" id="ARBA00022692"/>
    </source>
</evidence>
<evidence type="ECO:0000256" key="8">
    <source>
        <dbReference type="SAM" id="SignalP"/>
    </source>
</evidence>
<evidence type="ECO:0000256" key="7">
    <source>
        <dbReference type="ARBA" id="ARBA00023237"/>
    </source>
</evidence>
<evidence type="ECO:0000313" key="10">
    <source>
        <dbReference type="Proteomes" id="UP000639274"/>
    </source>
</evidence>
<keyword evidence="4" id="KW-0812">Transmembrane</keyword>
<keyword evidence="6" id="KW-0472">Membrane</keyword>
<keyword evidence="7" id="KW-0998">Cell outer membrane</keyword>
<feature type="chain" id="PRO_5038092390" evidence="8">
    <location>
        <begin position="26"/>
        <end position="81"/>
    </location>
</feature>
<gene>
    <name evidence="9" type="ORF">I8J32_003580</name>
</gene>
<evidence type="ECO:0000256" key="2">
    <source>
        <dbReference type="ARBA" id="ARBA00008163"/>
    </source>
</evidence>
<dbReference type="RefSeq" id="WP_207526759.1">
    <property type="nucleotide sequence ID" value="NZ_CP071518.1"/>
</dbReference>
<sequence>MNQANRFTALALGIAGVLAFGQAHATGFQLREQSVKNLGRGQAGVATADDDASVVTNNPAAMVNLGEEHAAGRPDRDRPLG</sequence>
<dbReference type="Gene3D" id="2.40.160.60">
    <property type="entry name" value="Outer membrane protein transport protein (OMPP1/FadL/TodX)"/>
    <property type="match status" value="1"/>
</dbReference>
<accession>A0A974Y247</accession>
<dbReference type="GO" id="GO:0009279">
    <property type="term" value="C:cell outer membrane"/>
    <property type="evidence" value="ECO:0007669"/>
    <property type="project" value="UniProtKB-SubCell"/>
</dbReference>
<dbReference type="Pfam" id="PF03349">
    <property type="entry name" value="Toluene_X"/>
    <property type="match status" value="1"/>
</dbReference>
<evidence type="ECO:0000256" key="6">
    <source>
        <dbReference type="ARBA" id="ARBA00023136"/>
    </source>
</evidence>
<evidence type="ECO:0000256" key="5">
    <source>
        <dbReference type="ARBA" id="ARBA00022729"/>
    </source>
</evidence>
<evidence type="ECO:0000313" key="9">
    <source>
        <dbReference type="EMBL" id="QSX79005.1"/>
    </source>
</evidence>
<evidence type="ECO:0000256" key="1">
    <source>
        <dbReference type="ARBA" id="ARBA00004571"/>
    </source>
</evidence>
<keyword evidence="5 8" id="KW-0732">Signal</keyword>
<dbReference type="InterPro" id="IPR005017">
    <property type="entry name" value="OMPP1/FadL/TodX"/>
</dbReference>
<dbReference type="AlphaFoldDB" id="A0A974Y247"/>
<evidence type="ECO:0000256" key="3">
    <source>
        <dbReference type="ARBA" id="ARBA00022452"/>
    </source>
</evidence>
<keyword evidence="10" id="KW-1185">Reference proteome</keyword>